<keyword evidence="1" id="KW-0547">Nucleotide-binding</keyword>
<proteinExistence type="predicted"/>
<feature type="domain" description="Carboxyltransferase" evidence="4">
    <location>
        <begin position="27"/>
        <end position="288"/>
    </location>
</feature>
<evidence type="ECO:0000256" key="3">
    <source>
        <dbReference type="ARBA" id="ARBA00022840"/>
    </source>
</evidence>
<evidence type="ECO:0000313" key="5">
    <source>
        <dbReference type="EMBL" id="VZO39733.1"/>
    </source>
</evidence>
<name>A0A7M4DQI9_9MICO</name>
<dbReference type="Proteomes" id="UP000419743">
    <property type="component" value="Unassembled WGS sequence"/>
</dbReference>
<protein>
    <submittedName>
        <fullName evidence="5">KipI antagonist</fullName>
    </submittedName>
</protein>
<dbReference type="PANTHER" id="PTHR43309">
    <property type="entry name" value="5-OXOPROLINASE SUBUNIT C"/>
    <property type="match status" value="1"/>
</dbReference>
<comment type="caution">
    <text evidence="5">The sequence shown here is derived from an EMBL/GenBank/DDBJ whole genome shotgun (WGS) entry which is preliminary data.</text>
</comment>
<dbReference type="InterPro" id="IPR029000">
    <property type="entry name" value="Cyclophilin-like_dom_sf"/>
</dbReference>
<dbReference type="PANTHER" id="PTHR43309:SF3">
    <property type="entry name" value="5-OXOPROLINASE SUBUNIT C"/>
    <property type="match status" value="1"/>
</dbReference>
<dbReference type="RefSeq" id="WP_197522762.1">
    <property type="nucleotide sequence ID" value="NZ_CACRYJ010000062.1"/>
</dbReference>
<keyword evidence="2" id="KW-0378">Hydrolase</keyword>
<sequence>MSERTLTVVAAGGLTLIEDLGRPGFAALGVSPSGAADRGALIAANRILGNEDGAAALEIAMGGLTVRAESDLLFALTGANAPTTIDGVAVPQRQVLAVAAGSVMRLGVPRWGLRTYLAVAGGLAVPEVLGSRSTDVLSGLGPAPVRSGEVLPVGRVRSALATIDADQAPPSGPAFMLDAMPGPRRDWFTEDAWRTLFERRYRVSDVGDRVGVRLQGATLDRAREGELPSEGVVSGAVQVPPDGQPLIFGPDHPVTGGYPVIAVLTESARDAAGQLRPGQEIRFRRRVTPE</sequence>
<dbReference type="GO" id="GO:0016787">
    <property type="term" value="F:hydrolase activity"/>
    <property type="evidence" value="ECO:0007669"/>
    <property type="project" value="UniProtKB-KW"/>
</dbReference>
<evidence type="ECO:0000256" key="1">
    <source>
        <dbReference type="ARBA" id="ARBA00022741"/>
    </source>
</evidence>
<keyword evidence="3" id="KW-0067">ATP-binding</keyword>
<dbReference type="SUPFAM" id="SSF50891">
    <property type="entry name" value="Cyclophilin-like"/>
    <property type="match status" value="1"/>
</dbReference>
<evidence type="ECO:0000259" key="4">
    <source>
        <dbReference type="SMART" id="SM00797"/>
    </source>
</evidence>
<evidence type="ECO:0000313" key="6">
    <source>
        <dbReference type="Proteomes" id="UP000419743"/>
    </source>
</evidence>
<dbReference type="Pfam" id="PF02626">
    <property type="entry name" value="CT_A_B"/>
    <property type="match status" value="1"/>
</dbReference>
<accession>A0A7M4DQI9</accession>
<dbReference type="InterPro" id="IPR052708">
    <property type="entry name" value="PxpC"/>
</dbReference>
<dbReference type="InterPro" id="IPR003778">
    <property type="entry name" value="CT_A_B"/>
</dbReference>
<dbReference type="AlphaFoldDB" id="A0A7M4DQI9"/>
<gene>
    <name evidence="5" type="primary">kipA</name>
    <name evidence="5" type="ORF">HALOF300_04429</name>
</gene>
<dbReference type="NCBIfam" id="TIGR00724">
    <property type="entry name" value="urea_amlyse_rel"/>
    <property type="match status" value="1"/>
</dbReference>
<dbReference type="SMART" id="SM00797">
    <property type="entry name" value="AHS2"/>
    <property type="match status" value="1"/>
</dbReference>
<evidence type="ECO:0000256" key="2">
    <source>
        <dbReference type="ARBA" id="ARBA00022801"/>
    </source>
</evidence>
<keyword evidence="6" id="KW-1185">Reference proteome</keyword>
<reference evidence="5 6" key="1">
    <citation type="submission" date="2019-11" db="EMBL/GenBank/DDBJ databases">
        <authorList>
            <person name="Criscuolo A."/>
        </authorList>
    </citation>
    <scope>NUCLEOTIDE SEQUENCE [LARGE SCALE GENOMIC DNA]</scope>
    <source>
        <strain evidence="5">CIP111667</strain>
    </source>
</reference>
<organism evidence="5 6">
    <name type="scientific">Occultella aeris</name>
    <dbReference type="NCBI Taxonomy" id="2761496"/>
    <lineage>
        <taxon>Bacteria</taxon>
        <taxon>Bacillati</taxon>
        <taxon>Actinomycetota</taxon>
        <taxon>Actinomycetes</taxon>
        <taxon>Micrococcales</taxon>
        <taxon>Ruaniaceae</taxon>
        <taxon>Occultella</taxon>
    </lineage>
</organism>
<dbReference type="Gene3D" id="2.40.100.10">
    <property type="entry name" value="Cyclophilin-like"/>
    <property type="match status" value="1"/>
</dbReference>
<dbReference type="GO" id="GO:0005524">
    <property type="term" value="F:ATP binding"/>
    <property type="evidence" value="ECO:0007669"/>
    <property type="project" value="UniProtKB-KW"/>
</dbReference>
<dbReference type="EMBL" id="CACRYJ010000062">
    <property type="protein sequence ID" value="VZO39733.1"/>
    <property type="molecule type" value="Genomic_DNA"/>
</dbReference>